<accession>A0A0D3HZT3</accession>
<reference evidence="3" key="1">
    <citation type="journal article" date="2013" name="Nature">
        <title>Pan genome of the phytoplankton Emiliania underpins its global distribution.</title>
        <authorList>
            <person name="Read B.A."/>
            <person name="Kegel J."/>
            <person name="Klute M.J."/>
            <person name="Kuo A."/>
            <person name="Lefebvre S.C."/>
            <person name="Maumus F."/>
            <person name="Mayer C."/>
            <person name="Miller J."/>
            <person name="Monier A."/>
            <person name="Salamov A."/>
            <person name="Young J."/>
            <person name="Aguilar M."/>
            <person name="Claverie J.M."/>
            <person name="Frickenhaus S."/>
            <person name="Gonzalez K."/>
            <person name="Herman E.K."/>
            <person name="Lin Y.C."/>
            <person name="Napier J."/>
            <person name="Ogata H."/>
            <person name="Sarno A.F."/>
            <person name="Shmutz J."/>
            <person name="Schroeder D."/>
            <person name="de Vargas C."/>
            <person name="Verret F."/>
            <person name="von Dassow P."/>
            <person name="Valentin K."/>
            <person name="Van de Peer Y."/>
            <person name="Wheeler G."/>
            <person name="Dacks J.B."/>
            <person name="Delwiche C.F."/>
            <person name="Dyhrman S.T."/>
            <person name="Glockner G."/>
            <person name="John U."/>
            <person name="Richards T."/>
            <person name="Worden A.Z."/>
            <person name="Zhang X."/>
            <person name="Grigoriev I.V."/>
            <person name="Allen A.E."/>
            <person name="Bidle K."/>
            <person name="Borodovsky M."/>
            <person name="Bowler C."/>
            <person name="Brownlee C."/>
            <person name="Cock J.M."/>
            <person name="Elias M."/>
            <person name="Gladyshev V.N."/>
            <person name="Groth M."/>
            <person name="Guda C."/>
            <person name="Hadaegh A."/>
            <person name="Iglesias-Rodriguez M.D."/>
            <person name="Jenkins J."/>
            <person name="Jones B.M."/>
            <person name="Lawson T."/>
            <person name="Leese F."/>
            <person name="Lindquist E."/>
            <person name="Lobanov A."/>
            <person name="Lomsadze A."/>
            <person name="Malik S.B."/>
            <person name="Marsh M.E."/>
            <person name="Mackinder L."/>
            <person name="Mock T."/>
            <person name="Mueller-Roeber B."/>
            <person name="Pagarete A."/>
            <person name="Parker M."/>
            <person name="Probert I."/>
            <person name="Quesneville H."/>
            <person name="Raines C."/>
            <person name="Rensing S.A."/>
            <person name="Riano-Pachon D.M."/>
            <person name="Richier S."/>
            <person name="Rokitta S."/>
            <person name="Shiraiwa Y."/>
            <person name="Soanes D.M."/>
            <person name="van der Giezen M."/>
            <person name="Wahlund T.M."/>
            <person name="Williams B."/>
            <person name="Wilson W."/>
            <person name="Wolfe G."/>
            <person name="Wurch L.L."/>
        </authorList>
    </citation>
    <scope>NUCLEOTIDE SEQUENCE</scope>
</reference>
<keyword evidence="1" id="KW-0812">Transmembrane</keyword>
<feature type="transmembrane region" description="Helical" evidence="1">
    <location>
        <begin position="34"/>
        <end position="56"/>
    </location>
</feature>
<dbReference type="EnsemblProtists" id="EOD04518">
    <property type="protein sequence ID" value="EOD04518"/>
    <property type="gene ID" value="EMIHUDRAFT_220994"/>
</dbReference>
<dbReference type="AlphaFoldDB" id="A0A0D3HZT3"/>
<name>A0A0D3HZT3_EMIH1</name>
<evidence type="ECO:0000313" key="2">
    <source>
        <dbReference type="EnsemblProtists" id="EOD04518"/>
    </source>
</evidence>
<keyword evidence="1" id="KW-1133">Transmembrane helix</keyword>
<evidence type="ECO:0000313" key="3">
    <source>
        <dbReference type="Proteomes" id="UP000013827"/>
    </source>
</evidence>
<dbReference type="PaxDb" id="2903-EOD04518"/>
<dbReference type="GeneID" id="17250729"/>
<proteinExistence type="predicted"/>
<dbReference type="Proteomes" id="UP000013827">
    <property type="component" value="Unassembled WGS sequence"/>
</dbReference>
<dbReference type="HOGENOM" id="CLU_2547347_0_0_1"/>
<keyword evidence="1" id="KW-0472">Membrane</keyword>
<organism evidence="2 3">
    <name type="scientific">Emiliania huxleyi (strain CCMP1516)</name>
    <dbReference type="NCBI Taxonomy" id="280463"/>
    <lineage>
        <taxon>Eukaryota</taxon>
        <taxon>Haptista</taxon>
        <taxon>Haptophyta</taxon>
        <taxon>Prymnesiophyceae</taxon>
        <taxon>Isochrysidales</taxon>
        <taxon>Noelaerhabdaceae</taxon>
        <taxon>Emiliania</taxon>
    </lineage>
</organism>
<protein>
    <submittedName>
        <fullName evidence="2">Uncharacterized protein</fullName>
    </submittedName>
</protein>
<dbReference type="RefSeq" id="XP_005756947.1">
    <property type="nucleotide sequence ID" value="XM_005756890.1"/>
</dbReference>
<feature type="transmembrane region" description="Helical" evidence="1">
    <location>
        <begin position="6"/>
        <end position="27"/>
    </location>
</feature>
<evidence type="ECO:0000256" key="1">
    <source>
        <dbReference type="SAM" id="Phobius"/>
    </source>
</evidence>
<sequence>MPLYVFLLDLAAPPCATGTLGLFAAYLPGVRPRTFCAIVVFGDLLWIPVFGDLLWIPVSAAVAEVVSARGLGEQQETSGLLSA</sequence>
<dbReference type="KEGG" id="ehx:EMIHUDRAFT_220994"/>
<keyword evidence="3" id="KW-1185">Reference proteome</keyword>
<reference evidence="2" key="2">
    <citation type="submission" date="2024-10" db="UniProtKB">
        <authorList>
            <consortium name="EnsemblProtists"/>
        </authorList>
    </citation>
    <scope>IDENTIFICATION</scope>
</reference>